<organism evidence="1 2">
    <name type="scientific">Heterodera schachtii</name>
    <name type="common">Sugarbeet cyst nematode worm</name>
    <name type="synonym">Tylenchus schachtii</name>
    <dbReference type="NCBI Taxonomy" id="97005"/>
    <lineage>
        <taxon>Eukaryota</taxon>
        <taxon>Metazoa</taxon>
        <taxon>Ecdysozoa</taxon>
        <taxon>Nematoda</taxon>
        <taxon>Chromadorea</taxon>
        <taxon>Rhabditida</taxon>
        <taxon>Tylenchina</taxon>
        <taxon>Tylenchomorpha</taxon>
        <taxon>Tylenchoidea</taxon>
        <taxon>Heteroderidae</taxon>
        <taxon>Heteroderinae</taxon>
        <taxon>Heterodera</taxon>
    </lineage>
</organism>
<dbReference type="Proteomes" id="UP001620645">
    <property type="component" value="Unassembled WGS sequence"/>
</dbReference>
<evidence type="ECO:0000313" key="1">
    <source>
        <dbReference type="EMBL" id="KAL3093684.1"/>
    </source>
</evidence>
<comment type="caution">
    <text evidence="1">The sequence shown here is derived from an EMBL/GenBank/DDBJ whole genome shotgun (WGS) entry which is preliminary data.</text>
</comment>
<name>A0ABD2JT96_HETSC</name>
<keyword evidence="2" id="KW-1185">Reference proteome</keyword>
<reference evidence="1 2" key="1">
    <citation type="submission" date="2024-10" db="EMBL/GenBank/DDBJ databases">
        <authorList>
            <person name="Kim D."/>
        </authorList>
    </citation>
    <scope>NUCLEOTIDE SEQUENCE [LARGE SCALE GENOMIC DNA]</scope>
    <source>
        <strain evidence="1">Taebaek</strain>
    </source>
</reference>
<proteinExistence type="predicted"/>
<evidence type="ECO:0000313" key="2">
    <source>
        <dbReference type="Proteomes" id="UP001620645"/>
    </source>
</evidence>
<dbReference type="AlphaFoldDB" id="A0ABD2JT96"/>
<dbReference type="EMBL" id="JBICCN010000107">
    <property type="protein sequence ID" value="KAL3093684.1"/>
    <property type="molecule type" value="Genomic_DNA"/>
</dbReference>
<accession>A0ABD2JT96</accession>
<protein>
    <submittedName>
        <fullName evidence="1">Uncharacterized protein</fullName>
    </submittedName>
</protein>
<sequence length="107" mass="12358">MQSPSLPPPSPFHQSTFLHCTSIASFLLPHCLAIRRLIRPHSLSPPHIIRTISAWPHRLDNAIEEQRTEDISHRLNCCDPSIRPHPPPMDNFLFPVFIQIIFFVHLN</sequence>
<gene>
    <name evidence="1" type="ORF">niasHS_006246</name>
</gene>